<protein>
    <submittedName>
        <fullName evidence="2">Uncharacterized protein</fullName>
    </submittedName>
</protein>
<feature type="compositionally biased region" description="Basic and acidic residues" evidence="1">
    <location>
        <begin position="124"/>
        <end position="133"/>
    </location>
</feature>
<evidence type="ECO:0000256" key="1">
    <source>
        <dbReference type="SAM" id="MobiDB-lite"/>
    </source>
</evidence>
<organism evidence="2 3">
    <name type="scientific">Caballeronia calidae</name>
    <dbReference type="NCBI Taxonomy" id="1777139"/>
    <lineage>
        <taxon>Bacteria</taxon>
        <taxon>Pseudomonadati</taxon>
        <taxon>Pseudomonadota</taxon>
        <taxon>Betaproteobacteria</taxon>
        <taxon>Burkholderiales</taxon>
        <taxon>Burkholderiaceae</taxon>
        <taxon>Caballeronia</taxon>
    </lineage>
</organism>
<feature type="region of interest" description="Disordered" evidence="1">
    <location>
        <begin position="124"/>
        <end position="150"/>
    </location>
</feature>
<reference evidence="2" key="1">
    <citation type="submission" date="2016-01" db="EMBL/GenBank/DDBJ databases">
        <authorList>
            <person name="Peeters C."/>
        </authorList>
    </citation>
    <scope>NUCLEOTIDE SEQUENCE</scope>
    <source>
        <strain evidence="2">LMG 29321</strain>
    </source>
</reference>
<evidence type="ECO:0000313" key="2">
    <source>
        <dbReference type="EMBL" id="SAL04232.1"/>
    </source>
</evidence>
<name>A0A158EBH4_9BURK</name>
<gene>
    <name evidence="2" type="ORF">AWB78_06865</name>
</gene>
<accession>A0A158EBH4</accession>
<dbReference type="Proteomes" id="UP000071859">
    <property type="component" value="Unassembled WGS sequence"/>
</dbReference>
<proteinExistence type="predicted"/>
<keyword evidence="3" id="KW-1185">Reference proteome</keyword>
<evidence type="ECO:0000313" key="3">
    <source>
        <dbReference type="Proteomes" id="UP000071859"/>
    </source>
</evidence>
<sequence length="150" mass="17201">MVDALEQKEPFRGGLVQQDFEQGPLIQMDGSAHRGSDMCLDRLQRIGGVADIDNPQREVHWLVQHLAGQCMRIEQPDLHRLRVRDGLMQRRLQGIDIERSDDLCQLGHVEARITQIDMLPKEDPQLGGKERRIFHGPVETPKLRNRARNG</sequence>
<dbReference type="AlphaFoldDB" id="A0A158EBH4"/>
<comment type="caution">
    <text evidence="2">The sequence shown here is derived from an EMBL/GenBank/DDBJ whole genome shotgun (WGS) entry which is preliminary data.</text>
</comment>
<dbReference type="EMBL" id="FCOX02000060">
    <property type="protein sequence ID" value="SAL04232.1"/>
    <property type="molecule type" value="Genomic_DNA"/>
</dbReference>